<accession>A0A1I6G7P6</accession>
<dbReference type="STRING" id="400055.SAMN04490243_1346"/>
<evidence type="ECO:0008006" key="3">
    <source>
        <dbReference type="Google" id="ProtNLM"/>
    </source>
</evidence>
<evidence type="ECO:0000313" key="2">
    <source>
        <dbReference type="Proteomes" id="UP000199534"/>
    </source>
</evidence>
<protein>
    <recommendedName>
        <fullName evidence="3">Signal transducing protein</fullName>
    </recommendedName>
</protein>
<dbReference type="OrthoDB" id="8480302at2"/>
<sequence>MSGIKAHEIIAVFDWVTDAELLKLKLESEGIPVILKDANILQAEPYIATATGGVKVTVPEVYAQKAREIYETVRAYATDNNGKPIVCPNCGEAKSERYHNKDHWGYRLFPFLEPAKYKCLSCGIITRPGK</sequence>
<keyword evidence="2" id="KW-1185">Reference proteome</keyword>
<reference evidence="1 2" key="1">
    <citation type="submission" date="2016-10" db="EMBL/GenBank/DDBJ databases">
        <authorList>
            <person name="de Groot N.N."/>
        </authorList>
    </citation>
    <scope>NUCLEOTIDE SEQUENCE [LARGE SCALE GENOMIC DNA]</scope>
    <source>
        <strain evidence="1 2">DSM 21019</strain>
    </source>
</reference>
<dbReference type="EMBL" id="FOYQ01000001">
    <property type="protein sequence ID" value="SFR38067.1"/>
    <property type="molecule type" value="Genomic_DNA"/>
</dbReference>
<gene>
    <name evidence="1" type="ORF">SAMN04490243_1346</name>
</gene>
<evidence type="ECO:0000313" key="1">
    <source>
        <dbReference type="EMBL" id="SFR38067.1"/>
    </source>
</evidence>
<dbReference type="RefSeq" id="WP_092981683.1">
    <property type="nucleotide sequence ID" value="NZ_FOYQ01000001.1"/>
</dbReference>
<dbReference type="Proteomes" id="UP000199534">
    <property type="component" value="Unassembled WGS sequence"/>
</dbReference>
<proteinExistence type="predicted"/>
<name>A0A1I6G7P6_9FLAO</name>
<dbReference type="AlphaFoldDB" id="A0A1I6G7P6"/>
<organism evidence="1 2">
    <name type="scientific">Robiginitalea myxolifaciens</name>
    <dbReference type="NCBI Taxonomy" id="400055"/>
    <lineage>
        <taxon>Bacteria</taxon>
        <taxon>Pseudomonadati</taxon>
        <taxon>Bacteroidota</taxon>
        <taxon>Flavobacteriia</taxon>
        <taxon>Flavobacteriales</taxon>
        <taxon>Flavobacteriaceae</taxon>
        <taxon>Robiginitalea</taxon>
    </lineage>
</organism>